<dbReference type="Gene3D" id="3.20.20.370">
    <property type="entry name" value="Glycoside hydrolase/deacetylase"/>
    <property type="match status" value="1"/>
</dbReference>
<keyword evidence="2" id="KW-1185">Reference proteome</keyword>
<dbReference type="AlphaFoldDB" id="A0A0G3X5G5"/>
<dbReference type="CDD" id="cd10935">
    <property type="entry name" value="CE4_WalW"/>
    <property type="match status" value="1"/>
</dbReference>
<dbReference type="GO" id="GO:0005975">
    <property type="term" value="P:carbohydrate metabolic process"/>
    <property type="evidence" value="ECO:0007669"/>
    <property type="project" value="InterPro"/>
</dbReference>
<dbReference type="KEGG" id="amx:AM2010_677"/>
<dbReference type="OrthoDB" id="9771584at2"/>
<gene>
    <name evidence="1" type="ORF">AM2010_677</name>
</gene>
<name>A0A0G3X5G5_9SPHN</name>
<evidence type="ECO:0000313" key="1">
    <source>
        <dbReference type="EMBL" id="AKM06760.1"/>
    </source>
</evidence>
<evidence type="ECO:0000313" key="2">
    <source>
        <dbReference type="Proteomes" id="UP000037643"/>
    </source>
</evidence>
<dbReference type="Proteomes" id="UP000037643">
    <property type="component" value="Chromosome"/>
</dbReference>
<protein>
    <submittedName>
        <fullName evidence="1">WalW protein</fullName>
    </submittedName>
</protein>
<proteinExistence type="predicted"/>
<accession>A0A0G3X5G5</accession>
<dbReference type="InterPro" id="IPR011330">
    <property type="entry name" value="Glyco_hydro/deAcase_b/a-brl"/>
</dbReference>
<dbReference type="SUPFAM" id="SSF88713">
    <property type="entry name" value="Glycoside hydrolase/deacetylase"/>
    <property type="match status" value="1"/>
</dbReference>
<dbReference type="EMBL" id="CP011805">
    <property type="protein sequence ID" value="AKM06760.1"/>
    <property type="molecule type" value="Genomic_DNA"/>
</dbReference>
<dbReference type="PATRIC" id="fig|543877.4.peg.682"/>
<dbReference type="STRING" id="543877.AM2010_677"/>
<reference evidence="1 2" key="1">
    <citation type="submission" date="2015-06" db="EMBL/GenBank/DDBJ databases">
        <authorList>
            <person name="Kim K.M."/>
        </authorList>
    </citation>
    <scope>NUCLEOTIDE SEQUENCE [LARGE SCALE GENOMIC DNA]</scope>
    <source>
        <strain evidence="1 2">KCTC 22370</strain>
    </source>
</reference>
<dbReference type="RefSeq" id="WP_047805879.1">
    <property type="nucleotide sequence ID" value="NZ_CP011805.1"/>
</dbReference>
<sequence length="332" mass="37326">MTKPVYNLPPPGPPARFSPDFGRRVLLTVDTEEEFDWEGPFTRDRHGLRHVPRLRNFQEFCEAQEIVPSYLIDWPIANSAVAKDILGDAVARGTAEVGIQLHPWVNPPFDEEVDERNSYAGNLPPDLERAKFLQLRDAIAKNFGANPQLYRAGRYGFGSSTTQLLREAGVGVDTSFRPLFDYRKGHGPDFADYPLEPFWLDGEMSVLELPLTTVYWGMLRRQGRLLYPALSRMPRMRGIAARLGMLERIPLTPEGTTVDDAIRGLDMAIDDGLPLIVLSFHSPSLALGHTPYVETDDDLDALYDWFRAVFAYLGQHGIRPTTVAEIMQSVAV</sequence>
<organism evidence="1 2">
    <name type="scientific">Pelagerythrobacter marensis</name>
    <dbReference type="NCBI Taxonomy" id="543877"/>
    <lineage>
        <taxon>Bacteria</taxon>
        <taxon>Pseudomonadati</taxon>
        <taxon>Pseudomonadota</taxon>
        <taxon>Alphaproteobacteria</taxon>
        <taxon>Sphingomonadales</taxon>
        <taxon>Erythrobacteraceae</taxon>
        <taxon>Pelagerythrobacter</taxon>
    </lineage>
</organism>